<proteinExistence type="predicted"/>
<dbReference type="PROSITE" id="PS51273">
    <property type="entry name" value="GATASE_TYPE_1"/>
    <property type="match status" value="1"/>
</dbReference>
<dbReference type="SUPFAM" id="SSF52317">
    <property type="entry name" value="Class I glutamine amidotransferase-like"/>
    <property type="match status" value="1"/>
</dbReference>
<dbReference type="EMBL" id="KY124271">
    <property type="protein sequence ID" value="AQX44697.1"/>
    <property type="molecule type" value="Genomic_DNA"/>
</dbReference>
<reference evidence="8" key="1">
    <citation type="journal article" date="2017" name="Protist">
        <title>Diversity of the Photosynthetic Paulinella Species, with the Description of Paulinella micropora sp. nov. and the Chromatophore Genome Sequence for strain KR01.</title>
        <authorList>
            <person name="Lhee D."/>
            <person name="Yang E.C."/>
            <person name="Kim J.I."/>
            <person name="Nakayama T."/>
            <person name="Zuccarello G."/>
            <person name="Andersen R.A."/>
            <person name="Yoon H.S."/>
        </authorList>
    </citation>
    <scope>NUCLEOTIDE SEQUENCE</scope>
    <source>
        <strain evidence="9">FK01</strain>
        <strain evidence="8">KR01</strain>
    </source>
</reference>
<organism evidence="8">
    <name type="scientific">Paulinella micropora</name>
    <dbReference type="NCBI Taxonomy" id="1928728"/>
    <lineage>
        <taxon>Eukaryota</taxon>
        <taxon>Sar</taxon>
        <taxon>Rhizaria</taxon>
        <taxon>Cercozoa</taxon>
        <taxon>Imbricatea</taxon>
        <taxon>Silicofilosea</taxon>
        <taxon>Euglyphida</taxon>
        <taxon>Paulinellidae</taxon>
        <taxon>Paulinella</taxon>
    </lineage>
</organism>
<evidence type="ECO:0000313" key="9">
    <source>
        <dbReference type="EMBL" id="AQX44697.1"/>
    </source>
</evidence>
<dbReference type="InterPro" id="IPR010075">
    <property type="entry name" value="PRibForGlyAmidine_synth_PurQ"/>
</dbReference>
<evidence type="ECO:0000313" key="8">
    <source>
        <dbReference type="EMBL" id="APP87930.1"/>
    </source>
</evidence>
<dbReference type="Pfam" id="PF13507">
    <property type="entry name" value="GATase_5"/>
    <property type="match status" value="1"/>
</dbReference>
<evidence type="ECO:0000256" key="6">
    <source>
        <dbReference type="ARBA" id="ARBA00022840"/>
    </source>
</evidence>
<dbReference type="InterPro" id="IPR029062">
    <property type="entry name" value="Class_I_gatase-like"/>
</dbReference>
<dbReference type="Proteomes" id="UP000503178">
    <property type="component" value="Chromatophore Pltd"/>
</dbReference>
<accession>A0A1L5YB52</accession>
<keyword evidence="8" id="KW-0934">Plastid</keyword>
<dbReference type="GO" id="GO:0004642">
    <property type="term" value="F:phosphoribosylformylglycinamidine synthase activity"/>
    <property type="evidence" value="ECO:0007669"/>
    <property type="project" value="InterPro"/>
</dbReference>
<evidence type="ECO:0000256" key="7">
    <source>
        <dbReference type="ARBA" id="ARBA00022962"/>
    </source>
</evidence>
<dbReference type="PANTHER" id="PTHR47552:SF1">
    <property type="entry name" value="PHOSPHORIBOSYLFORMYLGLYCINAMIDINE SYNTHASE SUBUNIT PURQ"/>
    <property type="match status" value="1"/>
</dbReference>
<protein>
    <submittedName>
        <fullName evidence="8 10">Phosphoribosylformylglycinamidine synthase</fullName>
    </submittedName>
</protein>
<keyword evidence="1" id="KW-0963">Cytoplasm</keyword>
<dbReference type="PANTHER" id="PTHR47552">
    <property type="entry name" value="PHOSPHORIBOSYLFORMYLGLYCINAMIDINE SYNTHASE SUBUNIT PURQ"/>
    <property type="match status" value="1"/>
</dbReference>
<dbReference type="SMART" id="SM01211">
    <property type="entry name" value="GATase_5"/>
    <property type="match status" value="1"/>
</dbReference>
<keyword evidence="3" id="KW-0547">Nucleotide-binding</keyword>
<keyword evidence="2" id="KW-0436">Ligase</keyword>
<gene>
    <name evidence="10" type="primary">purQ</name>
    <name evidence="10" type="synonym">MYN1_Chr_92</name>
    <name evidence="8" type="ORF">PCKR_132</name>
    <name evidence="9" type="ORF">PFK_132</name>
    <name evidence="10" type="ORF">PMYN1_Chma93</name>
</gene>
<dbReference type="EMBL" id="KX897545">
    <property type="protein sequence ID" value="APP87930.1"/>
    <property type="molecule type" value="Genomic_DNA"/>
</dbReference>
<evidence type="ECO:0000313" key="11">
    <source>
        <dbReference type="Proteomes" id="UP000503178"/>
    </source>
</evidence>
<keyword evidence="7 10" id="KW-0315">Glutamine amidotransferase</keyword>
<sequence length="216" mass="23916">MTIGIVVFPNSHYDQDVHWALEGCLGIATRFVWYNESNLNGLSAIILSGGLNYSDCLDCKITSRPMPILQGINTFAQLGGKILGICYGFQILTRMRLLPGCLVQNQNLHFICQSSELRVQNTQSSWMKNYISGETISLPIAHQKGRYYCDQDDYKRLKDQGSIVLTYTENLTGSMKGIAGITNTKGNILGLIPHPERACDPITGSIDGRRLLLSLA</sequence>
<dbReference type="GO" id="GO:0005524">
    <property type="term" value="F:ATP binding"/>
    <property type="evidence" value="ECO:0007669"/>
    <property type="project" value="UniProtKB-KW"/>
</dbReference>
<geneLocation type="plastid" evidence="8"/>
<reference evidence="10 11" key="2">
    <citation type="submission" date="2019-06" db="EMBL/GenBank/DDBJ databases">
        <title>A hidden player of endosymbiotic evolution: DNA virus triggered massive gene transfer.</title>
        <authorList>
            <person name="Matsuo M."/>
            <person name="Katahata A."/>
            <person name="Tachikawa M."/>
            <person name="Minakuchi Y."/>
            <person name="Noguchi H."/>
            <person name="Toyoda A."/>
            <person name="Fujiyama A."/>
            <person name="Suzuki Y."/>
            <person name="Satoh S."/>
            <person name="Nakayama T."/>
            <person name="Kamikawa R."/>
            <person name="Nomura M."/>
            <person name="Inagaki Y."/>
            <person name="Ishida K."/>
            <person name="Obokata J."/>
        </authorList>
    </citation>
    <scope>NUCLEOTIDE SEQUENCE [LARGE SCALE GENOMIC DNA]</scope>
    <source>
        <strain evidence="10 11">MYN1</strain>
    </source>
</reference>
<evidence type="ECO:0000256" key="5">
    <source>
        <dbReference type="ARBA" id="ARBA00022801"/>
    </source>
</evidence>
<dbReference type="AlphaFoldDB" id="A0A1L5YB52"/>
<keyword evidence="11" id="KW-1185">Reference proteome</keyword>
<evidence type="ECO:0000256" key="4">
    <source>
        <dbReference type="ARBA" id="ARBA00022755"/>
    </source>
</evidence>
<dbReference type="GO" id="GO:0016787">
    <property type="term" value="F:hydrolase activity"/>
    <property type="evidence" value="ECO:0007669"/>
    <property type="project" value="UniProtKB-KW"/>
</dbReference>
<dbReference type="Gene3D" id="3.40.50.880">
    <property type="match status" value="1"/>
</dbReference>
<evidence type="ECO:0000256" key="3">
    <source>
        <dbReference type="ARBA" id="ARBA00022741"/>
    </source>
</evidence>
<keyword evidence="5" id="KW-0378">Hydrolase</keyword>
<evidence type="ECO:0000313" key="10">
    <source>
        <dbReference type="EMBL" id="BBL85905.1"/>
    </source>
</evidence>
<dbReference type="NCBIfam" id="TIGR01737">
    <property type="entry name" value="FGAM_synth_I"/>
    <property type="match status" value="1"/>
</dbReference>
<dbReference type="PIRSF" id="PIRSF001586">
    <property type="entry name" value="FGAM_synth_I"/>
    <property type="match status" value="1"/>
</dbReference>
<keyword evidence="6" id="KW-0067">ATP-binding</keyword>
<name>A0A1L5YB52_9EUKA</name>
<evidence type="ECO:0000256" key="2">
    <source>
        <dbReference type="ARBA" id="ARBA00022598"/>
    </source>
</evidence>
<dbReference type="NCBIfam" id="NF002957">
    <property type="entry name" value="PRK03619.1"/>
    <property type="match status" value="1"/>
</dbReference>
<keyword evidence="4" id="KW-0658">Purine biosynthesis</keyword>
<evidence type="ECO:0000256" key="1">
    <source>
        <dbReference type="ARBA" id="ARBA00022490"/>
    </source>
</evidence>
<dbReference type="GO" id="GO:0006189">
    <property type="term" value="P:'de novo' IMP biosynthetic process"/>
    <property type="evidence" value="ECO:0007669"/>
    <property type="project" value="InterPro"/>
</dbReference>
<dbReference type="EMBL" id="LC490351">
    <property type="protein sequence ID" value="BBL85905.1"/>
    <property type="molecule type" value="Genomic_DNA"/>
</dbReference>